<dbReference type="NCBIfam" id="TIGR01230">
    <property type="entry name" value="agmatinase"/>
    <property type="match status" value="1"/>
</dbReference>
<feature type="binding site" evidence="4">
    <location>
        <position position="144"/>
    </location>
    <ligand>
        <name>Mn(2+)</name>
        <dbReference type="ChEBI" id="CHEBI:29035"/>
        <label>1</label>
    </ligand>
</feature>
<dbReference type="Pfam" id="PF00491">
    <property type="entry name" value="Arginase"/>
    <property type="match status" value="1"/>
</dbReference>
<comment type="caution">
    <text evidence="6">The sequence shown here is derived from an EMBL/GenBank/DDBJ whole genome shotgun (WGS) entry which is preliminary data.</text>
</comment>
<keyword evidence="4" id="KW-0464">Manganese</keyword>
<name>A0A9D2HJY0_9BACT</name>
<evidence type="ECO:0000313" key="7">
    <source>
        <dbReference type="Proteomes" id="UP000823821"/>
    </source>
</evidence>
<dbReference type="PIRSF" id="PIRSF036979">
    <property type="entry name" value="Arginase"/>
    <property type="match status" value="1"/>
</dbReference>
<feature type="binding site" evidence="4">
    <location>
        <position position="148"/>
    </location>
    <ligand>
        <name>Mn(2+)</name>
        <dbReference type="ChEBI" id="CHEBI:29035"/>
        <label>1</label>
    </ligand>
</feature>
<keyword evidence="2 4" id="KW-0479">Metal-binding</keyword>
<comment type="cofactor">
    <cofactor evidence="4">
        <name>Mn(2+)</name>
        <dbReference type="ChEBI" id="CHEBI:29035"/>
    </cofactor>
    <text evidence="4">Binds 2 manganese ions per subunit.</text>
</comment>
<gene>
    <name evidence="6" type="primary">speB</name>
    <name evidence="6" type="ORF">H9784_02010</name>
</gene>
<dbReference type="EC" id="3.5.3.11" evidence="6"/>
<sequence>MARVNSLQSPRFSGIRTFMRIDPREAEKTADVSILGVPFDTATSFRPGARFGPAALREASLILKPFCQVLEVDIFEHLSVADCGDVSTIPGYTAESLDAIRDDLLPYFASPTIPVILGGDHCITLAELRALHKVAGPVALLHFDAHSDTVPEYFGKPYNHGSPFYHAINEGLILPEKSIQIGIRGPLYSRHILDWPRERGLRIVSGDELHRRGCADVMAEALARIGDTPAFLTFDVDFLDAAYAPGTGTPEVEGFTTRQALDMVREAGRQVRFVGMDVVEVLPDRDPSGITALAGVSVIHAFLASLAWRRSRDLPVGRPQ</sequence>
<evidence type="ECO:0000256" key="3">
    <source>
        <dbReference type="ARBA" id="ARBA00022801"/>
    </source>
</evidence>
<dbReference type="PANTHER" id="PTHR11358:SF26">
    <property type="entry name" value="GUANIDINO ACID HYDROLASE, MITOCHONDRIAL"/>
    <property type="match status" value="1"/>
</dbReference>
<feature type="binding site" evidence="4">
    <location>
        <position position="237"/>
    </location>
    <ligand>
        <name>Mn(2+)</name>
        <dbReference type="ChEBI" id="CHEBI:29035"/>
        <label>1</label>
    </ligand>
</feature>
<evidence type="ECO:0000256" key="1">
    <source>
        <dbReference type="ARBA" id="ARBA00009227"/>
    </source>
</evidence>
<dbReference type="GO" id="GO:0046872">
    <property type="term" value="F:metal ion binding"/>
    <property type="evidence" value="ECO:0007669"/>
    <property type="project" value="UniProtKB-KW"/>
</dbReference>
<feature type="binding site" evidence="4">
    <location>
        <position position="146"/>
    </location>
    <ligand>
        <name>Mn(2+)</name>
        <dbReference type="ChEBI" id="CHEBI:29035"/>
        <label>1</label>
    </ligand>
</feature>
<evidence type="ECO:0000256" key="5">
    <source>
        <dbReference type="RuleBase" id="RU003684"/>
    </source>
</evidence>
<accession>A0A9D2HJY0</accession>
<evidence type="ECO:0000313" key="6">
    <source>
        <dbReference type="EMBL" id="HJA78336.1"/>
    </source>
</evidence>
<dbReference type="Proteomes" id="UP000823821">
    <property type="component" value="Unassembled WGS sequence"/>
</dbReference>
<evidence type="ECO:0000256" key="4">
    <source>
        <dbReference type="PIRSR" id="PIRSR036979-1"/>
    </source>
</evidence>
<dbReference type="SUPFAM" id="SSF52768">
    <property type="entry name" value="Arginase/deacetylase"/>
    <property type="match status" value="1"/>
</dbReference>
<proteinExistence type="inferred from homology"/>
<dbReference type="EMBL" id="DWZD01000015">
    <property type="protein sequence ID" value="HJA78336.1"/>
    <property type="molecule type" value="Genomic_DNA"/>
</dbReference>
<comment type="similarity">
    <text evidence="1">Belongs to the arginase family. Agmatinase subfamily.</text>
</comment>
<reference evidence="6" key="2">
    <citation type="submission" date="2021-04" db="EMBL/GenBank/DDBJ databases">
        <authorList>
            <person name="Gilroy R."/>
        </authorList>
    </citation>
    <scope>NUCLEOTIDE SEQUENCE</scope>
    <source>
        <strain evidence="6">5032</strain>
    </source>
</reference>
<feature type="binding site" evidence="4">
    <location>
        <position position="235"/>
    </location>
    <ligand>
        <name>Mn(2+)</name>
        <dbReference type="ChEBI" id="CHEBI:29035"/>
        <label>1</label>
    </ligand>
</feature>
<reference evidence="6" key="1">
    <citation type="journal article" date="2021" name="PeerJ">
        <title>Extensive microbial diversity within the chicken gut microbiome revealed by metagenomics and culture.</title>
        <authorList>
            <person name="Gilroy R."/>
            <person name="Ravi A."/>
            <person name="Getino M."/>
            <person name="Pursley I."/>
            <person name="Horton D.L."/>
            <person name="Alikhan N.F."/>
            <person name="Baker D."/>
            <person name="Gharbi K."/>
            <person name="Hall N."/>
            <person name="Watson M."/>
            <person name="Adriaenssens E.M."/>
            <person name="Foster-Nyarko E."/>
            <person name="Jarju S."/>
            <person name="Secka A."/>
            <person name="Antonio M."/>
            <person name="Oren A."/>
            <person name="Chaudhuri R.R."/>
            <person name="La Ragione R."/>
            <person name="Hildebrand F."/>
            <person name="Pallen M.J."/>
        </authorList>
    </citation>
    <scope>NUCLEOTIDE SEQUENCE</scope>
    <source>
        <strain evidence="6">5032</strain>
    </source>
</reference>
<dbReference type="InterPro" id="IPR005925">
    <property type="entry name" value="Agmatinase-rel"/>
</dbReference>
<dbReference type="InterPro" id="IPR006035">
    <property type="entry name" value="Ureohydrolase"/>
</dbReference>
<dbReference type="GO" id="GO:0008783">
    <property type="term" value="F:agmatinase activity"/>
    <property type="evidence" value="ECO:0007669"/>
    <property type="project" value="UniProtKB-EC"/>
</dbReference>
<dbReference type="PANTHER" id="PTHR11358">
    <property type="entry name" value="ARGINASE/AGMATINASE"/>
    <property type="match status" value="1"/>
</dbReference>
<dbReference type="GO" id="GO:0033389">
    <property type="term" value="P:putrescine biosynthetic process from arginine, via agmatine"/>
    <property type="evidence" value="ECO:0007669"/>
    <property type="project" value="TreeGrafter"/>
</dbReference>
<dbReference type="InterPro" id="IPR020855">
    <property type="entry name" value="Ureohydrolase_Mn_BS"/>
</dbReference>
<dbReference type="InterPro" id="IPR023696">
    <property type="entry name" value="Ureohydrolase_dom_sf"/>
</dbReference>
<protein>
    <submittedName>
        <fullName evidence="6">Agmatinase</fullName>
        <ecNumber evidence="6">3.5.3.11</ecNumber>
    </submittedName>
</protein>
<dbReference type="PRINTS" id="PR00116">
    <property type="entry name" value="ARGINASE"/>
</dbReference>
<dbReference type="PROSITE" id="PS01053">
    <property type="entry name" value="ARGINASE_1"/>
    <property type="match status" value="1"/>
</dbReference>
<keyword evidence="3 5" id="KW-0378">Hydrolase</keyword>
<dbReference type="CDD" id="cd11592">
    <property type="entry name" value="Agmatinase_PAH"/>
    <property type="match status" value="1"/>
</dbReference>
<evidence type="ECO:0000256" key="2">
    <source>
        <dbReference type="ARBA" id="ARBA00022723"/>
    </source>
</evidence>
<dbReference type="PROSITE" id="PS51409">
    <property type="entry name" value="ARGINASE_2"/>
    <property type="match status" value="1"/>
</dbReference>
<feature type="binding site" evidence="4">
    <location>
        <position position="121"/>
    </location>
    <ligand>
        <name>Mn(2+)</name>
        <dbReference type="ChEBI" id="CHEBI:29035"/>
        <label>1</label>
    </ligand>
</feature>
<dbReference type="AlphaFoldDB" id="A0A9D2HJY0"/>
<organism evidence="6 7">
    <name type="scientific">Candidatus Desulfovibrio intestinavium</name>
    <dbReference type="NCBI Taxonomy" id="2838534"/>
    <lineage>
        <taxon>Bacteria</taxon>
        <taxon>Pseudomonadati</taxon>
        <taxon>Thermodesulfobacteriota</taxon>
        <taxon>Desulfovibrionia</taxon>
        <taxon>Desulfovibrionales</taxon>
        <taxon>Desulfovibrionaceae</taxon>
        <taxon>Desulfovibrio</taxon>
    </lineage>
</organism>
<dbReference type="Gene3D" id="3.40.800.10">
    <property type="entry name" value="Ureohydrolase domain"/>
    <property type="match status" value="1"/>
</dbReference>